<sequence length="72" mass="7790">MTELARGRGLTGVVTEFDAAVGLGSVESADGERYEFHCIEIADGSRDIPVSTEVSFDLLAKLGRYEAANIRR</sequence>
<evidence type="ECO:0000313" key="1">
    <source>
        <dbReference type="EMBL" id="BAN02375.1"/>
    </source>
</evidence>
<dbReference type="RefSeq" id="WP_015441622.1">
    <property type="nucleotide sequence ID" value="NC_020520.1"/>
</dbReference>
<protein>
    <submittedName>
        <fullName evidence="1">Uncharacterized protein</fullName>
    </submittedName>
</protein>
<dbReference type="InterPro" id="IPR012340">
    <property type="entry name" value="NA-bd_OB-fold"/>
</dbReference>
<evidence type="ECO:0000313" key="2">
    <source>
        <dbReference type="Proteomes" id="UP000011863"/>
    </source>
</evidence>
<dbReference type="AlphaFoldDB" id="A0A6C7EB69"/>
<accession>A0A6C7EB69</accession>
<dbReference type="EMBL" id="AP012057">
    <property type="protein sequence ID" value="BAN02375.1"/>
    <property type="molecule type" value="Genomic_DNA"/>
</dbReference>
<keyword evidence="2" id="KW-1185">Reference proteome</keyword>
<proteinExistence type="predicted"/>
<name>A0A6C7EB69_ILUCY</name>
<dbReference type="Proteomes" id="UP000011863">
    <property type="component" value="Chromosome"/>
</dbReference>
<dbReference type="KEGG" id="aym:YM304_20610"/>
<reference evidence="1 2" key="1">
    <citation type="journal article" date="2013" name="Int. J. Syst. Evol. Microbiol.">
        <title>Ilumatobacter nonamiense sp. nov. and Ilumatobacter coccineum sp. nov., isolated from seashore sand.</title>
        <authorList>
            <person name="Matsumoto A."/>
            <person name="Kasai H."/>
            <person name="Matsuo Y."/>
            <person name="Shizuri Y."/>
            <person name="Ichikawa N."/>
            <person name="Fujita N."/>
            <person name="Omura S."/>
            <person name="Takahashi Y."/>
        </authorList>
    </citation>
    <scope>NUCLEOTIDE SEQUENCE [LARGE SCALE GENOMIC DNA]</scope>
    <source>
        <strain evidence="2">NBRC 103263 / KCTC 29153 / YM16-304</strain>
    </source>
</reference>
<dbReference type="OrthoDB" id="5244906at2"/>
<organism evidence="1 2">
    <name type="scientific">Ilumatobacter coccineus (strain NBRC 103263 / KCTC 29153 / YM16-304)</name>
    <dbReference type="NCBI Taxonomy" id="1313172"/>
    <lineage>
        <taxon>Bacteria</taxon>
        <taxon>Bacillati</taxon>
        <taxon>Actinomycetota</taxon>
        <taxon>Acidimicrobiia</taxon>
        <taxon>Acidimicrobiales</taxon>
        <taxon>Ilumatobacteraceae</taxon>
        <taxon>Ilumatobacter</taxon>
    </lineage>
</organism>
<gene>
    <name evidence="1" type="ORF">YM304_20610</name>
</gene>
<dbReference type="Gene3D" id="2.40.50.140">
    <property type="entry name" value="Nucleic acid-binding proteins"/>
    <property type="match status" value="1"/>
</dbReference>